<keyword evidence="2" id="KW-1185">Reference proteome</keyword>
<organism evidence="1 2">
    <name type="scientific">Lactiplantibacillus daowaiensis</name>
    <dbReference type="NCBI Taxonomy" id="2559918"/>
    <lineage>
        <taxon>Bacteria</taxon>
        <taxon>Bacillati</taxon>
        <taxon>Bacillota</taxon>
        <taxon>Bacilli</taxon>
        <taxon>Lactobacillales</taxon>
        <taxon>Lactobacillaceae</taxon>
        <taxon>Lactiplantibacillus</taxon>
    </lineage>
</organism>
<reference evidence="2" key="1">
    <citation type="journal article" date="2019" name="Int. J. Syst. Evol. Microbiol.">
        <title>The Global Catalogue of Microorganisms (GCM) 10K type strain sequencing project: providing services to taxonomists for standard genome sequencing and annotation.</title>
        <authorList>
            <consortium name="The Broad Institute Genomics Platform"/>
            <consortium name="The Broad Institute Genome Sequencing Center for Infectious Disease"/>
            <person name="Wu L."/>
            <person name="Ma J."/>
        </authorList>
    </citation>
    <scope>NUCLEOTIDE SEQUENCE [LARGE SCALE GENOMIC DNA]</scope>
    <source>
        <strain evidence="2">CCM 8933</strain>
    </source>
</reference>
<comment type="caution">
    <text evidence="1">The sequence shown here is derived from an EMBL/GenBank/DDBJ whole genome shotgun (WGS) entry which is preliminary data.</text>
</comment>
<sequence>MKIVDQRKSATHLPGWVDIGIGPNDVFLAKRSELEARGNWLTAAQYQLAISEKQILEPTWLDKSEIQFELRRSLEVHQWVPQNSDSKSTYLIPVFLPIGTIGKVKTISWDFEGTDDKQYWMMEIETSDGRCYDVMYPELLAASVEHK</sequence>
<protein>
    <submittedName>
        <fullName evidence="1">Uncharacterized protein</fullName>
    </submittedName>
</protein>
<accession>A0ABW1RZK6</accession>
<name>A0ABW1RZK6_9LACO</name>
<evidence type="ECO:0000313" key="1">
    <source>
        <dbReference type="EMBL" id="MFC6180575.1"/>
    </source>
</evidence>
<evidence type="ECO:0000313" key="2">
    <source>
        <dbReference type="Proteomes" id="UP001596282"/>
    </source>
</evidence>
<dbReference type="RefSeq" id="WP_137628447.1">
    <property type="nucleotide sequence ID" value="NZ_BJDJ01000009.1"/>
</dbReference>
<dbReference type="EMBL" id="JBHSSC010000014">
    <property type="protein sequence ID" value="MFC6180575.1"/>
    <property type="molecule type" value="Genomic_DNA"/>
</dbReference>
<gene>
    <name evidence="1" type="ORF">ACFP5Y_04985</name>
</gene>
<proteinExistence type="predicted"/>
<dbReference type="Proteomes" id="UP001596282">
    <property type="component" value="Unassembled WGS sequence"/>
</dbReference>